<proteinExistence type="predicted"/>
<dbReference type="AlphaFoldDB" id="A0A2G2ZPV3"/>
<organism evidence="2 3">
    <name type="scientific">Capsicum annuum</name>
    <name type="common">Capsicum pepper</name>
    <dbReference type="NCBI Taxonomy" id="4072"/>
    <lineage>
        <taxon>Eukaryota</taxon>
        <taxon>Viridiplantae</taxon>
        <taxon>Streptophyta</taxon>
        <taxon>Embryophyta</taxon>
        <taxon>Tracheophyta</taxon>
        <taxon>Spermatophyta</taxon>
        <taxon>Magnoliopsida</taxon>
        <taxon>eudicotyledons</taxon>
        <taxon>Gunneridae</taxon>
        <taxon>Pentapetalae</taxon>
        <taxon>asterids</taxon>
        <taxon>lamiids</taxon>
        <taxon>Solanales</taxon>
        <taxon>Solanaceae</taxon>
        <taxon>Solanoideae</taxon>
        <taxon>Capsiceae</taxon>
        <taxon>Capsicum</taxon>
    </lineage>
</organism>
<evidence type="ECO:0000313" key="3">
    <source>
        <dbReference type="Proteomes" id="UP000222542"/>
    </source>
</evidence>
<accession>A0A2G2ZPV3</accession>
<gene>
    <name evidence="2" type="ORF">T459_12469</name>
</gene>
<feature type="region of interest" description="Disordered" evidence="1">
    <location>
        <begin position="89"/>
        <end position="135"/>
    </location>
</feature>
<comment type="caution">
    <text evidence="2">The sequence shown here is derived from an EMBL/GenBank/DDBJ whole genome shotgun (WGS) entry which is preliminary data.</text>
</comment>
<evidence type="ECO:0000256" key="1">
    <source>
        <dbReference type="SAM" id="MobiDB-lite"/>
    </source>
</evidence>
<protein>
    <submittedName>
        <fullName evidence="2">Uncharacterized protein</fullName>
    </submittedName>
</protein>
<keyword evidence="3" id="KW-1185">Reference proteome</keyword>
<name>A0A2G2ZPV3_CAPAN</name>
<reference evidence="2 3" key="1">
    <citation type="journal article" date="2014" name="Nat. Genet.">
        <title>Genome sequence of the hot pepper provides insights into the evolution of pungency in Capsicum species.</title>
        <authorList>
            <person name="Kim S."/>
            <person name="Park M."/>
            <person name="Yeom S.I."/>
            <person name="Kim Y.M."/>
            <person name="Lee J.M."/>
            <person name="Lee H.A."/>
            <person name="Seo E."/>
            <person name="Choi J."/>
            <person name="Cheong K."/>
            <person name="Kim K.T."/>
            <person name="Jung K."/>
            <person name="Lee G.W."/>
            <person name="Oh S.K."/>
            <person name="Bae C."/>
            <person name="Kim S.B."/>
            <person name="Lee H.Y."/>
            <person name="Kim S.Y."/>
            <person name="Kim M.S."/>
            <person name="Kang B.C."/>
            <person name="Jo Y.D."/>
            <person name="Yang H.B."/>
            <person name="Jeong H.J."/>
            <person name="Kang W.H."/>
            <person name="Kwon J.K."/>
            <person name="Shin C."/>
            <person name="Lim J.Y."/>
            <person name="Park J.H."/>
            <person name="Huh J.H."/>
            <person name="Kim J.S."/>
            <person name="Kim B.D."/>
            <person name="Cohen O."/>
            <person name="Paran I."/>
            <person name="Suh M.C."/>
            <person name="Lee S.B."/>
            <person name="Kim Y.K."/>
            <person name="Shin Y."/>
            <person name="Noh S.J."/>
            <person name="Park J."/>
            <person name="Seo Y.S."/>
            <person name="Kwon S.Y."/>
            <person name="Kim H.A."/>
            <person name="Park J.M."/>
            <person name="Kim H.J."/>
            <person name="Choi S.B."/>
            <person name="Bosland P.W."/>
            <person name="Reeves G."/>
            <person name="Jo S.H."/>
            <person name="Lee B.W."/>
            <person name="Cho H.T."/>
            <person name="Choi H.S."/>
            <person name="Lee M.S."/>
            <person name="Yu Y."/>
            <person name="Do Choi Y."/>
            <person name="Park B.S."/>
            <person name="van Deynze A."/>
            <person name="Ashrafi H."/>
            <person name="Hill T."/>
            <person name="Kim W.T."/>
            <person name="Pai H.S."/>
            <person name="Ahn H.K."/>
            <person name="Yeam I."/>
            <person name="Giovannoni J.J."/>
            <person name="Rose J.K."/>
            <person name="Sorensen I."/>
            <person name="Lee S.J."/>
            <person name="Kim R.W."/>
            <person name="Choi I.Y."/>
            <person name="Choi B.S."/>
            <person name="Lim J.S."/>
            <person name="Lee Y.H."/>
            <person name="Choi D."/>
        </authorList>
    </citation>
    <scope>NUCLEOTIDE SEQUENCE [LARGE SCALE GENOMIC DNA]</scope>
    <source>
        <strain evidence="3">cv. CM334</strain>
    </source>
</reference>
<dbReference type="EMBL" id="AYRZ02000004">
    <property type="protein sequence ID" value="PHT84026.1"/>
    <property type="molecule type" value="Genomic_DNA"/>
</dbReference>
<sequence length="314" mass="35273">MRLDLHECQTKLHLVELISRQNSDSCARLNSSSTISIPTHSIRPLTTNYANWWYIGRTNLVGQNKIILKVLLRLSEQGKFSISSLVKSKTSPLSSKSSPSRGKLVKTGKGSSRPSLKLNDTPYVASNKTRKRSNDSSLLEINSGMMPTKTPLEDKIPPIRIVNKVVDANGDTSSTEGDQDQHWKCKRKKAKYQSSDFIDLDIATIDSEAFSINDPSSIMPFLELAEQDDFSKLKNGVNMLMEDLKGINVINTSILEGCINTFIKIYEEYDAMKLSSSQKITKENHQKLISDVQQSLVNVKEENTKERVCMEDLQ</sequence>
<evidence type="ECO:0000313" key="2">
    <source>
        <dbReference type="EMBL" id="PHT84026.1"/>
    </source>
</evidence>
<dbReference type="Proteomes" id="UP000222542">
    <property type="component" value="Unassembled WGS sequence"/>
</dbReference>
<dbReference type="Gramene" id="PHT84026">
    <property type="protein sequence ID" value="PHT84026"/>
    <property type="gene ID" value="T459_12469"/>
</dbReference>
<reference evidence="2 3" key="2">
    <citation type="journal article" date="2017" name="Genome Biol.">
        <title>New reference genome sequences of hot pepper reveal the massive evolution of plant disease-resistance genes by retroduplication.</title>
        <authorList>
            <person name="Kim S."/>
            <person name="Park J."/>
            <person name="Yeom S.I."/>
            <person name="Kim Y.M."/>
            <person name="Seo E."/>
            <person name="Kim K.T."/>
            <person name="Kim M.S."/>
            <person name="Lee J.M."/>
            <person name="Cheong K."/>
            <person name="Shin H.S."/>
            <person name="Kim S.B."/>
            <person name="Han K."/>
            <person name="Lee J."/>
            <person name="Park M."/>
            <person name="Lee H.A."/>
            <person name="Lee H.Y."/>
            <person name="Lee Y."/>
            <person name="Oh S."/>
            <person name="Lee J.H."/>
            <person name="Choi E."/>
            <person name="Choi E."/>
            <person name="Lee S.E."/>
            <person name="Jeon J."/>
            <person name="Kim H."/>
            <person name="Choi G."/>
            <person name="Song H."/>
            <person name="Lee J."/>
            <person name="Lee S.C."/>
            <person name="Kwon J.K."/>
            <person name="Lee H.Y."/>
            <person name="Koo N."/>
            <person name="Hong Y."/>
            <person name="Kim R.W."/>
            <person name="Kang W.H."/>
            <person name="Huh J.H."/>
            <person name="Kang B.C."/>
            <person name="Yang T.J."/>
            <person name="Lee Y.H."/>
            <person name="Bennetzen J.L."/>
            <person name="Choi D."/>
        </authorList>
    </citation>
    <scope>NUCLEOTIDE SEQUENCE [LARGE SCALE GENOMIC DNA]</scope>
    <source>
        <strain evidence="3">cv. CM334</strain>
    </source>
</reference>
<feature type="compositionally biased region" description="Low complexity" evidence="1">
    <location>
        <begin position="89"/>
        <end position="100"/>
    </location>
</feature>